<dbReference type="PANTHER" id="PTHR48051">
    <property type="match status" value="1"/>
</dbReference>
<feature type="signal peptide" evidence="4">
    <location>
        <begin position="1"/>
        <end position="20"/>
    </location>
</feature>
<keyword evidence="6" id="KW-1185">Reference proteome</keyword>
<accession>A0A0D2JMU8</accession>
<gene>
    <name evidence="5" type="ORF">MNEG_7464</name>
</gene>
<evidence type="ECO:0000256" key="2">
    <source>
        <dbReference type="ARBA" id="ARBA00022614"/>
    </source>
</evidence>
<dbReference type="PANTHER" id="PTHR48051:SF1">
    <property type="entry name" value="RAS SUPPRESSOR PROTEIN 1"/>
    <property type="match status" value="1"/>
</dbReference>
<keyword evidence="2" id="KW-0433">Leucine-rich repeat</keyword>
<keyword evidence="3" id="KW-0677">Repeat</keyword>
<evidence type="ECO:0000256" key="3">
    <source>
        <dbReference type="ARBA" id="ARBA00022737"/>
    </source>
</evidence>
<dbReference type="KEGG" id="mng:MNEG_7464"/>
<dbReference type="InterPro" id="IPR032675">
    <property type="entry name" value="LRR_dom_sf"/>
</dbReference>
<dbReference type="GO" id="GO:0005930">
    <property type="term" value="C:axoneme"/>
    <property type="evidence" value="ECO:0007669"/>
    <property type="project" value="UniProtKB-SubCell"/>
</dbReference>
<dbReference type="AlphaFoldDB" id="A0A0D2JMU8"/>
<dbReference type="InterPro" id="IPR050216">
    <property type="entry name" value="LRR_domain-containing"/>
</dbReference>
<proteinExistence type="predicted"/>
<dbReference type="RefSeq" id="XP_013899517.1">
    <property type="nucleotide sequence ID" value="XM_014044063.1"/>
</dbReference>
<evidence type="ECO:0000313" key="6">
    <source>
        <dbReference type="Proteomes" id="UP000054498"/>
    </source>
</evidence>
<dbReference type="EMBL" id="KK101540">
    <property type="protein sequence ID" value="KIZ00498.1"/>
    <property type="molecule type" value="Genomic_DNA"/>
</dbReference>
<dbReference type="GeneID" id="25740340"/>
<evidence type="ECO:0000256" key="4">
    <source>
        <dbReference type="SAM" id="SignalP"/>
    </source>
</evidence>
<dbReference type="STRING" id="145388.A0A0D2JMU8"/>
<organism evidence="5 6">
    <name type="scientific">Monoraphidium neglectum</name>
    <dbReference type="NCBI Taxonomy" id="145388"/>
    <lineage>
        <taxon>Eukaryota</taxon>
        <taxon>Viridiplantae</taxon>
        <taxon>Chlorophyta</taxon>
        <taxon>core chlorophytes</taxon>
        <taxon>Chlorophyceae</taxon>
        <taxon>CS clade</taxon>
        <taxon>Sphaeropleales</taxon>
        <taxon>Selenastraceae</taxon>
        <taxon>Monoraphidium</taxon>
    </lineage>
</organism>
<dbReference type="OrthoDB" id="10592503at2759"/>
<evidence type="ECO:0000313" key="5">
    <source>
        <dbReference type="EMBL" id="KIZ00498.1"/>
    </source>
</evidence>
<reference evidence="5 6" key="1">
    <citation type="journal article" date="2013" name="BMC Genomics">
        <title>Reconstruction of the lipid metabolism for the microalga Monoraphidium neglectum from its genome sequence reveals characteristics suitable for biofuel production.</title>
        <authorList>
            <person name="Bogen C."/>
            <person name="Al-Dilaimi A."/>
            <person name="Albersmeier A."/>
            <person name="Wichmann J."/>
            <person name="Grundmann M."/>
            <person name="Rupp O."/>
            <person name="Lauersen K.J."/>
            <person name="Blifernez-Klassen O."/>
            <person name="Kalinowski J."/>
            <person name="Goesmann A."/>
            <person name="Mussgnug J.H."/>
            <person name="Kruse O."/>
        </authorList>
    </citation>
    <scope>NUCLEOTIDE SEQUENCE [LARGE SCALE GENOMIC DNA]</scope>
    <source>
        <strain evidence="5 6">SAG 48.87</strain>
    </source>
</reference>
<dbReference type="Gene3D" id="3.80.10.10">
    <property type="entry name" value="Ribonuclease Inhibitor"/>
    <property type="match status" value="1"/>
</dbReference>
<protein>
    <submittedName>
        <fullName evidence="5">Uncharacterized protein</fullName>
    </submittedName>
</protein>
<name>A0A0D2JMU8_9CHLO</name>
<sequence length="343" mass="34648">MGSGLMQLAFLPALRTLVLSLDIPPACPEALVDLPTGLASLALANMWLRELPPQLADLKGLTAISLDRCSLEADPVPLLLSLQGLCSVSIRAPPRPLGLDPSFGAAAGGAEVSRVALVECGLGRVPVGLASLVALTALDVSHNPELGADVANCLPAVLAALPGLATLSMAHCGLGQLPPTVGDLSNLTHLELAGNPLAALPRRPLACAERLVVLGLAATRLKALPAWILAAHSLRELAVSAACLAGPPPGESATSSSRGSASVSAALGSLSIGQGGAGGQVDNRDIAAGPLSSGWLRLLPEQLPGLLLLKVEGALWEAAAVRNLMGLLTDKAGTSQLRVDLIS</sequence>
<evidence type="ECO:0000256" key="1">
    <source>
        <dbReference type="ARBA" id="ARBA00004430"/>
    </source>
</evidence>
<feature type="chain" id="PRO_5002245053" evidence="4">
    <location>
        <begin position="21"/>
        <end position="343"/>
    </location>
</feature>
<comment type="subcellular location">
    <subcellularLocation>
        <location evidence="1">Cytoplasm</location>
        <location evidence="1">Cytoskeleton</location>
        <location evidence="1">Cilium axoneme</location>
    </subcellularLocation>
</comment>
<keyword evidence="4" id="KW-0732">Signal</keyword>
<dbReference type="Proteomes" id="UP000054498">
    <property type="component" value="Unassembled WGS sequence"/>
</dbReference>
<dbReference type="SUPFAM" id="SSF52047">
    <property type="entry name" value="RNI-like"/>
    <property type="match status" value="1"/>
</dbReference>